<comment type="caution">
    <text evidence="10">Lacks conserved residue(s) required for the propagation of feature annotation.</text>
</comment>
<dbReference type="InterPro" id="IPR002208">
    <property type="entry name" value="SecY/SEC61-alpha"/>
</dbReference>
<dbReference type="PIRSF" id="PIRSF004557">
    <property type="entry name" value="SecY"/>
    <property type="match status" value="1"/>
</dbReference>
<evidence type="ECO:0000256" key="7">
    <source>
        <dbReference type="ARBA" id="ARBA00023010"/>
    </source>
</evidence>
<dbReference type="EMBL" id="VMGH01000006">
    <property type="protein sequence ID" value="TSC92256.1"/>
    <property type="molecule type" value="Genomic_DNA"/>
</dbReference>
<evidence type="ECO:0000256" key="4">
    <source>
        <dbReference type="ARBA" id="ARBA00022692"/>
    </source>
</evidence>
<evidence type="ECO:0000256" key="11">
    <source>
        <dbReference type="RuleBase" id="RU000537"/>
    </source>
</evidence>
<dbReference type="PANTHER" id="PTHR10906">
    <property type="entry name" value="SECY/SEC61-ALPHA FAMILY MEMBER"/>
    <property type="match status" value="1"/>
</dbReference>
<evidence type="ECO:0000256" key="13">
    <source>
        <dbReference type="RuleBase" id="RU004349"/>
    </source>
</evidence>
<dbReference type="PRINTS" id="PR00303">
    <property type="entry name" value="SECYTRNLCASE"/>
</dbReference>
<dbReference type="InterPro" id="IPR023201">
    <property type="entry name" value="SecY_dom_sf"/>
</dbReference>
<gene>
    <name evidence="10" type="primary">secY</name>
    <name evidence="14" type="ORF">CEN92_52</name>
</gene>
<dbReference type="InterPro" id="IPR026593">
    <property type="entry name" value="SecY"/>
</dbReference>
<comment type="caution">
    <text evidence="14">The sequence shown here is derived from an EMBL/GenBank/DDBJ whole genome shotgun (WGS) entry which is preliminary data.</text>
</comment>
<organism evidence="14 15">
    <name type="scientific">Candidatus Berkelbacteria bacterium Licking1014_96</name>
    <dbReference type="NCBI Taxonomy" id="2017149"/>
    <lineage>
        <taxon>Bacteria</taxon>
        <taxon>Candidatus Berkelbacteria</taxon>
    </lineage>
</organism>
<dbReference type="PROSITE" id="PS00756">
    <property type="entry name" value="SECY_2"/>
    <property type="match status" value="1"/>
</dbReference>
<evidence type="ECO:0000256" key="8">
    <source>
        <dbReference type="ARBA" id="ARBA00023136"/>
    </source>
</evidence>
<protein>
    <recommendedName>
        <fullName evidence="9 10">Protein translocase subunit SecY</fullName>
    </recommendedName>
</protein>
<feature type="transmembrane region" description="Helical" evidence="10">
    <location>
        <begin position="12"/>
        <end position="34"/>
    </location>
</feature>
<dbReference type="Gene3D" id="1.10.3370.10">
    <property type="entry name" value="SecY subunit domain"/>
    <property type="match status" value="1"/>
</dbReference>
<dbReference type="Pfam" id="PF00344">
    <property type="entry name" value="SecY"/>
    <property type="match status" value="1"/>
</dbReference>
<reference evidence="14 15" key="1">
    <citation type="submission" date="2017-07" db="EMBL/GenBank/DDBJ databases">
        <title>Mechanisms for carbon and nitrogen cycling indicate functional differentiation within the Candidate Phyla Radiation.</title>
        <authorList>
            <person name="Danczak R.E."/>
            <person name="Johnston M.D."/>
            <person name="Kenah C."/>
            <person name="Slattery M."/>
            <person name="Wrighton K.C."/>
            <person name="Wilkins M.J."/>
        </authorList>
    </citation>
    <scope>NUCLEOTIDE SEQUENCE [LARGE SCALE GENOMIC DNA]</scope>
    <source>
        <strain evidence="14">Licking1014_96</strain>
    </source>
</reference>
<feature type="transmembrane region" description="Helical" evidence="10">
    <location>
        <begin position="212"/>
        <end position="233"/>
    </location>
</feature>
<evidence type="ECO:0000256" key="10">
    <source>
        <dbReference type="HAMAP-Rule" id="MF_01465"/>
    </source>
</evidence>
<comment type="function">
    <text evidence="10 11">The central subunit of the protein translocation channel SecYEG. Consists of two halves formed by TMs 1-5 and 6-10. These two domains form a lateral gate at the front which open onto the bilayer between TMs 2 and 7, and are clamped together by SecE at the back. The channel is closed by both a pore ring composed of hydrophobic SecY resides and a short helix (helix 2A) on the extracellular side of the membrane which forms a plug. The plug probably moves laterally to allow the channel to open. The ring and the pore may move independently.</text>
</comment>
<feature type="transmembrane region" description="Helical" evidence="10">
    <location>
        <begin position="156"/>
        <end position="176"/>
    </location>
</feature>
<dbReference type="FunFam" id="1.10.3370.10:FF:000001">
    <property type="entry name" value="Preprotein translocase subunit SecY"/>
    <property type="match status" value="1"/>
</dbReference>
<dbReference type="InterPro" id="IPR030659">
    <property type="entry name" value="SecY_CS"/>
</dbReference>
<comment type="similarity">
    <text evidence="2 10 13">Belongs to the SecY/SEC61-alpha family.</text>
</comment>
<keyword evidence="5 10" id="KW-0653">Protein transport</keyword>
<dbReference type="PROSITE" id="PS00755">
    <property type="entry name" value="SECY_1"/>
    <property type="match status" value="1"/>
</dbReference>
<dbReference type="GO" id="GO:0043952">
    <property type="term" value="P:protein transport by the Sec complex"/>
    <property type="evidence" value="ECO:0007669"/>
    <property type="project" value="UniProtKB-UniRule"/>
</dbReference>
<dbReference type="HAMAP" id="MF_01465">
    <property type="entry name" value="SecY"/>
    <property type="match status" value="1"/>
</dbReference>
<keyword evidence="10" id="KW-1003">Cell membrane</keyword>
<dbReference type="SUPFAM" id="SSF103491">
    <property type="entry name" value="Preprotein translocase SecY subunit"/>
    <property type="match status" value="1"/>
</dbReference>
<proteinExistence type="inferred from homology"/>
<evidence type="ECO:0000313" key="15">
    <source>
        <dbReference type="Proteomes" id="UP000318296"/>
    </source>
</evidence>
<evidence type="ECO:0000256" key="6">
    <source>
        <dbReference type="ARBA" id="ARBA00022989"/>
    </source>
</evidence>
<accession>A0A554LHB4</accession>
<dbReference type="AlphaFoldDB" id="A0A554LHB4"/>
<evidence type="ECO:0000256" key="5">
    <source>
        <dbReference type="ARBA" id="ARBA00022927"/>
    </source>
</evidence>
<evidence type="ECO:0000256" key="2">
    <source>
        <dbReference type="ARBA" id="ARBA00005751"/>
    </source>
</evidence>
<evidence type="ECO:0000313" key="14">
    <source>
        <dbReference type="EMBL" id="TSC92256.1"/>
    </source>
</evidence>
<keyword evidence="7 10" id="KW-0811">Translocation</keyword>
<name>A0A554LHB4_9BACT</name>
<dbReference type="GO" id="GO:0065002">
    <property type="term" value="P:intracellular protein transmembrane transport"/>
    <property type="evidence" value="ECO:0007669"/>
    <property type="project" value="UniProtKB-UniRule"/>
</dbReference>
<dbReference type="Proteomes" id="UP000318296">
    <property type="component" value="Unassembled WGS sequence"/>
</dbReference>
<dbReference type="NCBIfam" id="TIGR00967">
    <property type="entry name" value="3a0501s007"/>
    <property type="match status" value="1"/>
</dbReference>
<evidence type="ECO:0000256" key="9">
    <source>
        <dbReference type="ARBA" id="ARBA00039733"/>
    </source>
</evidence>
<dbReference type="GO" id="GO:0006605">
    <property type="term" value="P:protein targeting"/>
    <property type="evidence" value="ECO:0007669"/>
    <property type="project" value="UniProtKB-UniRule"/>
</dbReference>
<dbReference type="GO" id="GO:0005886">
    <property type="term" value="C:plasma membrane"/>
    <property type="evidence" value="ECO:0007669"/>
    <property type="project" value="UniProtKB-SubCell"/>
</dbReference>
<feature type="transmembrane region" description="Helical" evidence="10">
    <location>
        <begin position="91"/>
        <end position="111"/>
    </location>
</feature>
<sequence length="374" mass="40243">MFSGGTMSNFSIILMGVGPYITASIIIQLLGHVIPALENLAKEGESGQRKLNQYTRYLTVPLAAIQAYAMIKVLERAGASQGGLSFSITGMDLLVAVIVVTGGTMLLMWLGELISENGIGNGVSLIIAIGIIAGMPEMARNTLALIYQGGLDTSRLIGLIAFIIIAVLAVAFIVLINEGQRNIPVSYAKRVRGMRMYGGADSHLPLRVNQAGVIPIIFALAILVFPATIARFFEGSNISWLASVSSKVVLVFGNNIFYGTCYFFLVVAFTYFYTAVVFDPVRIAENLQKQGGFVPGIRPGTQTISYLKKILNRVTLTGSIFLGIIAILPFVVQAITHINTLVLGGTGILIIVSVILETQRQLNAMLATRSYDNF</sequence>
<evidence type="ECO:0000256" key="12">
    <source>
        <dbReference type="RuleBase" id="RU003484"/>
    </source>
</evidence>
<feature type="transmembrane region" description="Helical" evidence="10">
    <location>
        <begin position="314"/>
        <end position="332"/>
    </location>
</feature>
<keyword evidence="4 10" id="KW-0812">Transmembrane</keyword>
<feature type="transmembrane region" description="Helical" evidence="10">
    <location>
        <begin position="256"/>
        <end position="278"/>
    </location>
</feature>
<evidence type="ECO:0000256" key="3">
    <source>
        <dbReference type="ARBA" id="ARBA00022448"/>
    </source>
</evidence>
<keyword evidence="3 10" id="KW-0813">Transport</keyword>
<feature type="transmembrane region" description="Helical" evidence="10">
    <location>
        <begin position="118"/>
        <end position="136"/>
    </location>
</feature>
<comment type="subcellular location">
    <subcellularLocation>
        <location evidence="10">Cell membrane</location>
        <topology evidence="10">Multi-pass membrane protein</topology>
    </subcellularLocation>
    <subcellularLocation>
        <location evidence="1 12">Membrane</location>
        <topology evidence="1 12">Multi-pass membrane protein</topology>
    </subcellularLocation>
</comment>
<evidence type="ECO:0000256" key="1">
    <source>
        <dbReference type="ARBA" id="ARBA00004141"/>
    </source>
</evidence>
<comment type="subunit">
    <text evidence="10">Component of the Sec protein translocase complex. Heterotrimer consisting of SecY, SecE and SecG subunits. The heterotrimers can form oligomers, although 1 heterotrimer is thought to be able to translocate proteins. Interacts with the ribosome. Interacts with SecDF, and other proteins may be involved. Interacts with SecA.</text>
</comment>
<feature type="transmembrane region" description="Helical" evidence="10">
    <location>
        <begin position="338"/>
        <end position="356"/>
    </location>
</feature>
<keyword evidence="8 10" id="KW-0472">Membrane</keyword>
<keyword evidence="6 10" id="KW-1133">Transmembrane helix</keyword>